<sequence length="103" mass="11381">MTAKSNKGVRLETDIEKCREESNWKKVIELSDQLKQKHNSQGPLCNFLLGEGKLEMFLEECPPLDTNIGKARAGLQDAKKCLLIAAGEQGVKVRISVLVLSSL</sequence>
<proteinExistence type="predicted"/>
<evidence type="ECO:0000259" key="1">
    <source>
        <dbReference type="Pfam" id="PF19440"/>
    </source>
</evidence>
<dbReference type="InterPro" id="IPR045819">
    <property type="entry name" value="TTC7_N"/>
</dbReference>
<dbReference type="EMBL" id="AP028912">
    <property type="protein sequence ID" value="BES92953.1"/>
    <property type="molecule type" value="Genomic_DNA"/>
</dbReference>
<feature type="domain" description="Tetratricopeptide repeat protein 7 N-terminal" evidence="1">
    <location>
        <begin position="3"/>
        <end position="92"/>
    </location>
</feature>
<reference evidence="2 3" key="1">
    <citation type="submission" date="2023-09" db="EMBL/GenBank/DDBJ databases">
        <title>Nesidiocoris tenuis whole genome shotgun sequence.</title>
        <authorList>
            <person name="Shibata T."/>
            <person name="Shimoda M."/>
            <person name="Kobayashi T."/>
            <person name="Uehara T."/>
        </authorList>
    </citation>
    <scope>NUCLEOTIDE SEQUENCE [LARGE SCALE GENOMIC DNA]</scope>
    <source>
        <strain evidence="2 3">Japan</strain>
    </source>
</reference>
<organism evidence="2 3">
    <name type="scientific">Nesidiocoris tenuis</name>
    <dbReference type="NCBI Taxonomy" id="355587"/>
    <lineage>
        <taxon>Eukaryota</taxon>
        <taxon>Metazoa</taxon>
        <taxon>Ecdysozoa</taxon>
        <taxon>Arthropoda</taxon>
        <taxon>Hexapoda</taxon>
        <taxon>Insecta</taxon>
        <taxon>Pterygota</taxon>
        <taxon>Neoptera</taxon>
        <taxon>Paraneoptera</taxon>
        <taxon>Hemiptera</taxon>
        <taxon>Heteroptera</taxon>
        <taxon>Panheteroptera</taxon>
        <taxon>Cimicomorpha</taxon>
        <taxon>Miridae</taxon>
        <taxon>Dicyphina</taxon>
        <taxon>Nesidiocoris</taxon>
    </lineage>
</organism>
<evidence type="ECO:0000313" key="2">
    <source>
        <dbReference type="EMBL" id="BES92953.1"/>
    </source>
</evidence>
<gene>
    <name evidence="2" type="ORF">NTJ_05762</name>
</gene>
<name>A0ABN7AL54_9HEMI</name>
<protein>
    <submittedName>
        <fullName evidence="2">Tetratricopeptide repeat protein</fullName>
    </submittedName>
</protein>
<keyword evidence="3" id="KW-1185">Reference proteome</keyword>
<dbReference type="Proteomes" id="UP001307889">
    <property type="component" value="Chromosome 4"/>
</dbReference>
<dbReference type="Pfam" id="PF19440">
    <property type="entry name" value="TTC7_N"/>
    <property type="match status" value="1"/>
</dbReference>
<accession>A0ABN7AL54</accession>
<evidence type="ECO:0000313" key="3">
    <source>
        <dbReference type="Proteomes" id="UP001307889"/>
    </source>
</evidence>